<accession>A0ACB9S8V9</accession>
<proteinExistence type="predicted"/>
<dbReference type="Proteomes" id="UP001057402">
    <property type="component" value="Chromosome 1"/>
</dbReference>
<sequence length="224" mass="25232">MKVLEDFPSVQLPLEWLPPMKTRAFSISSSPLAHPNQVHLTVSVVSLTTPFKRNRAGLCSAWLANLDPSKGFLMDEHSLCALWGIHRRKGLQSQSTSTAPVMFFFGCRNEENDFLYKDFWLSLAENDGVLSESEGGGFFVAFSRDQPWKVYVQDKMRERGHQVWSLMNSGAAVYVAGSSTKMPSDVWSALEDVVVKEGEVPKDSAVRWLRSLEKSGRYHVEAWS</sequence>
<gene>
    <name evidence="1" type="ORF">MLD38_000074</name>
</gene>
<name>A0ACB9S8V9_9MYRT</name>
<reference evidence="2" key="1">
    <citation type="journal article" date="2023" name="Front. Plant Sci.">
        <title>Chromosomal-level genome assembly of Melastoma candidum provides insights into trichome evolution.</title>
        <authorList>
            <person name="Zhong Y."/>
            <person name="Wu W."/>
            <person name="Sun C."/>
            <person name="Zou P."/>
            <person name="Liu Y."/>
            <person name="Dai S."/>
            <person name="Zhou R."/>
        </authorList>
    </citation>
    <scope>NUCLEOTIDE SEQUENCE [LARGE SCALE GENOMIC DNA]</scope>
</reference>
<evidence type="ECO:0000313" key="2">
    <source>
        <dbReference type="Proteomes" id="UP001057402"/>
    </source>
</evidence>
<organism evidence="1 2">
    <name type="scientific">Melastoma candidum</name>
    <dbReference type="NCBI Taxonomy" id="119954"/>
    <lineage>
        <taxon>Eukaryota</taxon>
        <taxon>Viridiplantae</taxon>
        <taxon>Streptophyta</taxon>
        <taxon>Embryophyta</taxon>
        <taxon>Tracheophyta</taxon>
        <taxon>Spermatophyta</taxon>
        <taxon>Magnoliopsida</taxon>
        <taxon>eudicotyledons</taxon>
        <taxon>Gunneridae</taxon>
        <taxon>Pentapetalae</taxon>
        <taxon>rosids</taxon>
        <taxon>malvids</taxon>
        <taxon>Myrtales</taxon>
        <taxon>Melastomataceae</taxon>
        <taxon>Melastomatoideae</taxon>
        <taxon>Melastomateae</taxon>
        <taxon>Melastoma</taxon>
    </lineage>
</organism>
<protein>
    <submittedName>
        <fullName evidence="1">Uncharacterized protein</fullName>
    </submittedName>
</protein>
<keyword evidence="2" id="KW-1185">Reference proteome</keyword>
<dbReference type="EMBL" id="CM042880">
    <property type="protein sequence ID" value="KAI4387657.1"/>
    <property type="molecule type" value="Genomic_DNA"/>
</dbReference>
<evidence type="ECO:0000313" key="1">
    <source>
        <dbReference type="EMBL" id="KAI4387657.1"/>
    </source>
</evidence>
<comment type="caution">
    <text evidence="1">The sequence shown here is derived from an EMBL/GenBank/DDBJ whole genome shotgun (WGS) entry which is preliminary data.</text>
</comment>